<dbReference type="AlphaFoldDB" id="A0A2P5KC54"/>
<dbReference type="PANTHER" id="PTHR44591:SF3">
    <property type="entry name" value="RESPONSE REGULATORY DOMAIN-CONTAINING PROTEIN"/>
    <property type="match status" value="1"/>
</dbReference>
<dbReference type="PANTHER" id="PTHR44591">
    <property type="entry name" value="STRESS RESPONSE REGULATOR PROTEIN 1"/>
    <property type="match status" value="1"/>
</dbReference>
<organism evidence="5 6">
    <name type="scientific">Mycetohabitans endofungorum</name>
    <dbReference type="NCBI Taxonomy" id="417203"/>
    <lineage>
        <taxon>Bacteria</taxon>
        <taxon>Pseudomonadati</taxon>
        <taxon>Pseudomonadota</taxon>
        <taxon>Betaproteobacteria</taxon>
        <taxon>Burkholderiales</taxon>
        <taxon>Burkholderiaceae</taxon>
        <taxon>Mycetohabitans</taxon>
    </lineage>
</organism>
<reference evidence="5 6" key="1">
    <citation type="submission" date="2018-01" db="EMBL/GenBank/DDBJ databases">
        <title>Genomic Encyclopedia of Type Strains, Phase III (KMG-III): the genomes of soil and plant-associated and newly described type strains.</title>
        <authorList>
            <person name="Whitman W."/>
        </authorList>
    </citation>
    <scope>NUCLEOTIDE SEQUENCE [LARGE SCALE GENOMIC DNA]</scope>
    <source>
        <strain evidence="5 6">HKI456</strain>
    </source>
</reference>
<sequence length="175" mass="18594">MALCSAAFLLFICLTSDFAMASQPVQPSSSVSSATAAAGGTLARRGLRVLVVDDAEDACEGLALLLQIEGFQVEATLDGPTAVECATHFAPHIVLLDLAMPRMSGYDVARRLRGHPSTRDALIIALTGLSEFDDIARSRAAGFNHHQVKPVDVDTLLSLIDHHFATHPSQCSGRQ</sequence>
<dbReference type="Pfam" id="PF00072">
    <property type="entry name" value="Response_reg"/>
    <property type="match status" value="1"/>
</dbReference>
<accession>A0A2P5KC54</accession>
<feature type="modified residue" description="4-aspartylphosphate" evidence="2">
    <location>
        <position position="97"/>
    </location>
</feature>
<dbReference type="SMART" id="SM00448">
    <property type="entry name" value="REC"/>
    <property type="match status" value="1"/>
</dbReference>
<dbReference type="Gene3D" id="3.40.50.2300">
    <property type="match status" value="1"/>
</dbReference>
<dbReference type="GO" id="GO:0000160">
    <property type="term" value="P:phosphorelay signal transduction system"/>
    <property type="evidence" value="ECO:0007669"/>
    <property type="project" value="InterPro"/>
</dbReference>
<dbReference type="PROSITE" id="PS50110">
    <property type="entry name" value="RESPONSE_REGULATORY"/>
    <property type="match status" value="1"/>
</dbReference>
<protein>
    <submittedName>
        <fullName evidence="5">Response regulator receiver domain-containing protein</fullName>
    </submittedName>
</protein>
<gene>
    <name evidence="5" type="ORF">B0O95_104247</name>
</gene>
<evidence type="ECO:0000256" key="1">
    <source>
        <dbReference type="ARBA" id="ARBA00022553"/>
    </source>
</evidence>
<proteinExistence type="predicted"/>
<evidence type="ECO:0000313" key="6">
    <source>
        <dbReference type="Proteomes" id="UP000243096"/>
    </source>
</evidence>
<evidence type="ECO:0000256" key="2">
    <source>
        <dbReference type="PROSITE-ProRule" id="PRU00169"/>
    </source>
</evidence>
<feature type="signal peptide" evidence="3">
    <location>
        <begin position="1"/>
        <end position="21"/>
    </location>
</feature>
<dbReference type="Proteomes" id="UP000243096">
    <property type="component" value="Unassembled WGS sequence"/>
</dbReference>
<dbReference type="InterPro" id="IPR001789">
    <property type="entry name" value="Sig_transdc_resp-reg_receiver"/>
</dbReference>
<evidence type="ECO:0000313" key="5">
    <source>
        <dbReference type="EMBL" id="PPB84294.1"/>
    </source>
</evidence>
<comment type="caution">
    <text evidence="5">The sequence shown here is derived from an EMBL/GenBank/DDBJ whole genome shotgun (WGS) entry which is preliminary data.</text>
</comment>
<dbReference type="EMBL" id="PRDW01000004">
    <property type="protein sequence ID" value="PPB84294.1"/>
    <property type="molecule type" value="Genomic_DNA"/>
</dbReference>
<dbReference type="SUPFAM" id="SSF52172">
    <property type="entry name" value="CheY-like"/>
    <property type="match status" value="1"/>
</dbReference>
<keyword evidence="3" id="KW-0732">Signal</keyword>
<dbReference type="InterPro" id="IPR011006">
    <property type="entry name" value="CheY-like_superfamily"/>
</dbReference>
<feature type="chain" id="PRO_5015196886" evidence="3">
    <location>
        <begin position="22"/>
        <end position="175"/>
    </location>
</feature>
<keyword evidence="1 2" id="KW-0597">Phosphoprotein</keyword>
<evidence type="ECO:0000256" key="3">
    <source>
        <dbReference type="SAM" id="SignalP"/>
    </source>
</evidence>
<dbReference type="InterPro" id="IPR050595">
    <property type="entry name" value="Bact_response_regulator"/>
</dbReference>
<feature type="domain" description="Response regulatory" evidence="4">
    <location>
        <begin position="48"/>
        <end position="164"/>
    </location>
</feature>
<keyword evidence="6" id="KW-1185">Reference proteome</keyword>
<name>A0A2P5KC54_9BURK</name>
<evidence type="ECO:0000259" key="4">
    <source>
        <dbReference type="PROSITE" id="PS50110"/>
    </source>
</evidence>